<evidence type="ECO:0000313" key="2">
    <source>
        <dbReference type="Proteomes" id="UP001057402"/>
    </source>
</evidence>
<organism evidence="1 2">
    <name type="scientific">Melastoma candidum</name>
    <dbReference type="NCBI Taxonomy" id="119954"/>
    <lineage>
        <taxon>Eukaryota</taxon>
        <taxon>Viridiplantae</taxon>
        <taxon>Streptophyta</taxon>
        <taxon>Embryophyta</taxon>
        <taxon>Tracheophyta</taxon>
        <taxon>Spermatophyta</taxon>
        <taxon>Magnoliopsida</taxon>
        <taxon>eudicotyledons</taxon>
        <taxon>Gunneridae</taxon>
        <taxon>Pentapetalae</taxon>
        <taxon>rosids</taxon>
        <taxon>malvids</taxon>
        <taxon>Myrtales</taxon>
        <taxon>Melastomataceae</taxon>
        <taxon>Melastomatoideae</taxon>
        <taxon>Melastomateae</taxon>
        <taxon>Melastoma</taxon>
    </lineage>
</organism>
<protein>
    <submittedName>
        <fullName evidence="1">Uncharacterized protein</fullName>
    </submittedName>
</protein>
<dbReference type="Proteomes" id="UP001057402">
    <property type="component" value="Chromosome 9"/>
</dbReference>
<keyword evidence="2" id="KW-1185">Reference proteome</keyword>
<sequence>MMTSTLLLSFFLSFHAIVLYCIGLDHGWSASYAFLLPLAGVLLTGAFLVVAARATVMTWITVLVLLAFSGKRRRVLVVQGRKITADVAMYLVWVVFSGKGLAAVLCAAFISFLLVPR</sequence>
<name>A0ACB9MRE1_9MYRT</name>
<reference evidence="2" key="1">
    <citation type="journal article" date="2023" name="Front. Plant Sci.">
        <title>Chromosomal-level genome assembly of Melastoma candidum provides insights into trichome evolution.</title>
        <authorList>
            <person name="Zhong Y."/>
            <person name="Wu W."/>
            <person name="Sun C."/>
            <person name="Zou P."/>
            <person name="Liu Y."/>
            <person name="Dai S."/>
            <person name="Zhou R."/>
        </authorList>
    </citation>
    <scope>NUCLEOTIDE SEQUENCE [LARGE SCALE GENOMIC DNA]</scope>
</reference>
<dbReference type="EMBL" id="CM042888">
    <property type="protein sequence ID" value="KAI4326708.1"/>
    <property type="molecule type" value="Genomic_DNA"/>
</dbReference>
<evidence type="ECO:0000313" key="1">
    <source>
        <dbReference type="EMBL" id="KAI4326708.1"/>
    </source>
</evidence>
<accession>A0ACB9MRE1</accession>
<proteinExistence type="predicted"/>
<gene>
    <name evidence="1" type="ORF">MLD38_031993</name>
</gene>
<comment type="caution">
    <text evidence="1">The sequence shown here is derived from an EMBL/GenBank/DDBJ whole genome shotgun (WGS) entry which is preliminary data.</text>
</comment>